<dbReference type="InterPro" id="IPR009057">
    <property type="entry name" value="Homeodomain-like_sf"/>
</dbReference>
<dbReference type="Pfam" id="PF00440">
    <property type="entry name" value="TetR_N"/>
    <property type="match status" value="1"/>
</dbReference>
<evidence type="ECO:0000256" key="5">
    <source>
        <dbReference type="PROSITE-ProRule" id="PRU00335"/>
    </source>
</evidence>
<dbReference type="SUPFAM" id="SSF46689">
    <property type="entry name" value="Homeodomain-like"/>
    <property type="match status" value="1"/>
</dbReference>
<dbReference type="PROSITE" id="PS01081">
    <property type="entry name" value="HTH_TETR_1"/>
    <property type="match status" value="1"/>
</dbReference>
<evidence type="ECO:0000259" key="6">
    <source>
        <dbReference type="PROSITE" id="PS50977"/>
    </source>
</evidence>
<dbReference type="PROSITE" id="PS50977">
    <property type="entry name" value="HTH_TETR_2"/>
    <property type="match status" value="1"/>
</dbReference>
<accession>A0ABP6RCR4</accession>
<feature type="domain" description="HTH tetR-type" evidence="6">
    <location>
        <begin position="10"/>
        <end position="70"/>
    </location>
</feature>
<gene>
    <name evidence="7" type="ORF">GCM10020260_16970</name>
</gene>
<dbReference type="EMBL" id="BAAAYG010000005">
    <property type="protein sequence ID" value="GAA3285095.1"/>
    <property type="molecule type" value="Genomic_DNA"/>
</dbReference>
<keyword evidence="2" id="KW-0805">Transcription regulation</keyword>
<keyword evidence="3 5" id="KW-0238">DNA-binding</keyword>
<dbReference type="PRINTS" id="PR00455">
    <property type="entry name" value="HTHTETR"/>
</dbReference>
<feature type="DNA-binding region" description="H-T-H motif" evidence="5">
    <location>
        <begin position="33"/>
        <end position="52"/>
    </location>
</feature>
<dbReference type="InterPro" id="IPR023772">
    <property type="entry name" value="DNA-bd_HTH_TetR-type_CS"/>
</dbReference>
<comment type="caution">
    <text evidence="7">The sequence shown here is derived from an EMBL/GenBank/DDBJ whole genome shotgun (WGS) entry which is preliminary data.</text>
</comment>
<dbReference type="SUPFAM" id="SSF48498">
    <property type="entry name" value="Tetracyclin repressor-like, C-terminal domain"/>
    <property type="match status" value="1"/>
</dbReference>
<organism evidence="7 8">
    <name type="scientific">Nesterenkonia halobia</name>
    <dbReference type="NCBI Taxonomy" id="37922"/>
    <lineage>
        <taxon>Bacteria</taxon>
        <taxon>Bacillati</taxon>
        <taxon>Actinomycetota</taxon>
        <taxon>Actinomycetes</taxon>
        <taxon>Micrococcales</taxon>
        <taxon>Micrococcaceae</taxon>
        <taxon>Nesterenkonia</taxon>
    </lineage>
</organism>
<dbReference type="Pfam" id="PF13977">
    <property type="entry name" value="TetR_C_6"/>
    <property type="match status" value="1"/>
</dbReference>
<evidence type="ECO:0000256" key="4">
    <source>
        <dbReference type="ARBA" id="ARBA00023163"/>
    </source>
</evidence>
<dbReference type="PANTHER" id="PTHR47506:SF6">
    <property type="entry name" value="HTH-TYPE TRANSCRIPTIONAL REPRESSOR NEMR"/>
    <property type="match status" value="1"/>
</dbReference>
<protein>
    <recommendedName>
        <fullName evidence="6">HTH tetR-type domain-containing protein</fullName>
    </recommendedName>
</protein>
<dbReference type="PANTHER" id="PTHR47506">
    <property type="entry name" value="TRANSCRIPTIONAL REGULATORY PROTEIN"/>
    <property type="match status" value="1"/>
</dbReference>
<sequence length="198" mass="21159">MPRLSDQQREARREQILTAALHCVARQGFHKTSMAEVISASGLSAGAVYGYFRGKAELIAALADRSIGMVSPALDEAIAADPPPSIPEVLRRAAAAIEELAAAADVDVTRVATAAWAEAARDETVRALVAERITGLREKYAEFLRRRRDLGELEADVDVDAAAQVMLATMPGFIIQRLVVGDVDSESLARGAHGLGLR</sequence>
<dbReference type="InterPro" id="IPR036271">
    <property type="entry name" value="Tet_transcr_reg_TetR-rel_C_sf"/>
</dbReference>
<dbReference type="Gene3D" id="1.10.357.10">
    <property type="entry name" value="Tetracycline Repressor, domain 2"/>
    <property type="match status" value="1"/>
</dbReference>
<reference evidence="8" key="1">
    <citation type="journal article" date="2019" name="Int. J. Syst. Evol. Microbiol.">
        <title>The Global Catalogue of Microorganisms (GCM) 10K type strain sequencing project: providing services to taxonomists for standard genome sequencing and annotation.</title>
        <authorList>
            <consortium name="The Broad Institute Genomics Platform"/>
            <consortium name="The Broad Institute Genome Sequencing Center for Infectious Disease"/>
            <person name="Wu L."/>
            <person name="Ma J."/>
        </authorList>
    </citation>
    <scope>NUCLEOTIDE SEQUENCE [LARGE SCALE GENOMIC DNA]</scope>
    <source>
        <strain evidence="8">JCM 11483</strain>
    </source>
</reference>
<evidence type="ECO:0000256" key="3">
    <source>
        <dbReference type="ARBA" id="ARBA00023125"/>
    </source>
</evidence>
<keyword evidence="4" id="KW-0804">Transcription</keyword>
<evidence type="ECO:0000313" key="8">
    <source>
        <dbReference type="Proteomes" id="UP001501736"/>
    </source>
</evidence>
<evidence type="ECO:0000256" key="2">
    <source>
        <dbReference type="ARBA" id="ARBA00023015"/>
    </source>
</evidence>
<keyword evidence="8" id="KW-1185">Reference proteome</keyword>
<keyword evidence="1" id="KW-0678">Repressor</keyword>
<evidence type="ECO:0000313" key="7">
    <source>
        <dbReference type="EMBL" id="GAA3285095.1"/>
    </source>
</evidence>
<dbReference type="InterPro" id="IPR039538">
    <property type="entry name" value="BetI_C"/>
</dbReference>
<dbReference type="RefSeq" id="WP_344720228.1">
    <property type="nucleotide sequence ID" value="NZ_BAAAYG010000005.1"/>
</dbReference>
<proteinExistence type="predicted"/>
<name>A0ABP6RCR4_9MICC</name>
<dbReference type="Proteomes" id="UP001501736">
    <property type="component" value="Unassembled WGS sequence"/>
</dbReference>
<evidence type="ECO:0000256" key="1">
    <source>
        <dbReference type="ARBA" id="ARBA00022491"/>
    </source>
</evidence>
<dbReference type="InterPro" id="IPR001647">
    <property type="entry name" value="HTH_TetR"/>
</dbReference>